<sequence>MAPIDPSHPPGEDAVHPLIGFLIAVGLFAIGLYGVLTRRNAVLQLAAAELMLGGVHLVLVTADLVHNAYTGQSFALFIVVIAAAEVGVGLALILNLWRERATIDTDDLPAETDGAAGRGAETHTSGALQEARSRVETGGPSLAADDVSGVPAEAPPEDRSG</sequence>
<keyword evidence="7" id="KW-0520">NAD</keyword>
<evidence type="ECO:0000256" key="8">
    <source>
        <dbReference type="SAM" id="MobiDB-lite"/>
    </source>
</evidence>
<dbReference type="NCBIfam" id="NF004320">
    <property type="entry name" value="PRK05715.1-2"/>
    <property type="match status" value="1"/>
</dbReference>
<accession>A0ABN3FWQ8</accession>
<protein>
    <recommendedName>
        <fullName evidence="7">NADH-quinone oxidoreductase subunit K</fullName>
        <ecNumber evidence="7">7.1.1.-</ecNumber>
    </recommendedName>
    <alternativeName>
        <fullName evidence="7">NADH dehydrogenase I subunit K</fullName>
    </alternativeName>
    <alternativeName>
        <fullName evidence="7">NDH-1 subunit K</fullName>
    </alternativeName>
</protein>
<comment type="catalytic activity">
    <reaction evidence="7">
        <text>a quinone + NADH + 5 H(+)(in) = a quinol + NAD(+) + 4 H(+)(out)</text>
        <dbReference type="Rhea" id="RHEA:57888"/>
        <dbReference type="ChEBI" id="CHEBI:15378"/>
        <dbReference type="ChEBI" id="CHEBI:24646"/>
        <dbReference type="ChEBI" id="CHEBI:57540"/>
        <dbReference type="ChEBI" id="CHEBI:57945"/>
        <dbReference type="ChEBI" id="CHEBI:132124"/>
    </reaction>
</comment>
<evidence type="ECO:0000256" key="5">
    <source>
        <dbReference type="ARBA" id="ARBA00022989"/>
    </source>
</evidence>
<keyword evidence="7" id="KW-1003">Cell membrane</keyword>
<reference evidence="9 10" key="1">
    <citation type="journal article" date="2019" name="Int. J. Syst. Evol. Microbiol.">
        <title>The Global Catalogue of Microorganisms (GCM) 10K type strain sequencing project: providing services to taxonomists for standard genome sequencing and annotation.</title>
        <authorList>
            <consortium name="The Broad Institute Genomics Platform"/>
            <consortium name="The Broad Institute Genome Sequencing Center for Infectious Disease"/>
            <person name="Wu L."/>
            <person name="Ma J."/>
        </authorList>
    </citation>
    <scope>NUCLEOTIDE SEQUENCE [LARGE SCALE GENOMIC DNA]</scope>
    <source>
        <strain evidence="9 10">JCM 6238</strain>
    </source>
</reference>
<dbReference type="Proteomes" id="UP001501584">
    <property type="component" value="Unassembled WGS sequence"/>
</dbReference>
<keyword evidence="6 7" id="KW-0472">Membrane</keyword>
<keyword evidence="4 7" id="KW-0812">Transmembrane</keyword>
<evidence type="ECO:0000256" key="6">
    <source>
        <dbReference type="ARBA" id="ARBA00023136"/>
    </source>
</evidence>
<feature type="transmembrane region" description="Helical" evidence="7">
    <location>
        <begin position="42"/>
        <end position="62"/>
    </location>
</feature>
<keyword evidence="5 7" id="KW-1133">Transmembrane helix</keyword>
<comment type="similarity">
    <text evidence="2 7">Belongs to the complex I subunit 4L family.</text>
</comment>
<feature type="region of interest" description="Disordered" evidence="8">
    <location>
        <begin position="107"/>
        <end position="161"/>
    </location>
</feature>
<comment type="function">
    <text evidence="7">NDH-1 shuttles electrons from NADH, via FMN and iron-sulfur (Fe-S) centers, to quinones in the respiratory chain. The immediate electron acceptor for the enzyme in this species is believed to be a menaquinone. Couples the redox reaction to proton translocation (for every two electrons transferred, four hydrogen ions are translocated across the cytoplasmic membrane), and thus conserves the redox energy in a proton gradient.</text>
</comment>
<comment type="subunit">
    <text evidence="7">NDH-1 is composed of 14 different subunits. Subunits NuoA, H, J, K, L, M, N constitute the membrane sector of the complex.</text>
</comment>
<dbReference type="Pfam" id="PF00420">
    <property type="entry name" value="Oxidored_q2"/>
    <property type="match status" value="1"/>
</dbReference>
<dbReference type="HAMAP" id="MF_01456">
    <property type="entry name" value="NDH1_NuoK"/>
    <property type="match status" value="1"/>
</dbReference>
<dbReference type="PANTHER" id="PTHR11434">
    <property type="entry name" value="NADH-UBIQUINONE OXIDOREDUCTASE SUBUNIT ND4L"/>
    <property type="match status" value="1"/>
</dbReference>
<name>A0ABN3FWQ8_9ACTN</name>
<organism evidence="9 10">
    <name type="scientific">Glycomyces rutgersensis</name>
    <dbReference type="NCBI Taxonomy" id="58115"/>
    <lineage>
        <taxon>Bacteria</taxon>
        <taxon>Bacillati</taxon>
        <taxon>Actinomycetota</taxon>
        <taxon>Actinomycetes</taxon>
        <taxon>Glycomycetales</taxon>
        <taxon>Glycomycetaceae</taxon>
        <taxon>Glycomyces</taxon>
    </lineage>
</organism>
<evidence type="ECO:0000313" key="9">
    <source>
        <dbReference type="EMBL" id="GAA2338674.1"/>
    </source>
</evidence>
<dbReference type="EC" id="7.1.1.-" evidence="7"/>
<keyword evidence="3 7" id="KW-0813">Transport</keyword>
<comment type="caution">
    <text evidence="9">The sequence shown here is derived from an EMBL/GenBank/DDBJ whole genome shotgun (WGS) entry which is preliminary data.</text>
</comment>
<evidence type="ECO:0000313" key="10">
    <source>
        <dbReference type="Proteomes" id="UP001501584"/>
    </source>
</evidence>
<dbReference type="InterPro" id="IPR039428">
    <property type="entry name" value="NUOK/Mnh_C1-like"/>
</dbReference>
<dbReference type="Gene3D" id="1.10.287.3510">
    <property type="match status" value="1"/>
</dbReference>
<evidence type="ECO:0000256" key="1">
    <source>
        <dbReference type="ARBA" id="ARBA00004141"/>
    </source>
</evidence>
<feature type="transmembrane region" description="Helical" evidence="7">
    <location>
        <begin position="15"/>
        <end position="35"/>
    </location>
</feature>
<evidence type="ECO:0000256" key="7">
    <source>
        <dbReference type="HAMAP-Rule" id="MF_01456"/>
    </source>
</evidence>
<proteinExistence type="inferred from homology"/>
<comment type="subcellular location">
    <subcellularLocation>
        <location evidence="7">Cell membrane</location>
        <topology evidence="7">Multi-pass membrane protein</topology>
    </subcellularLocation>
    <subcellularLocation>
        <location evidence="1">Membrane</location>
        <topology evidence="1">Multi-pass membrane protein</topology>
    </subcellularLocation>
</comment>
<evidence type="ECO:0000256" key="2">
    <source>
        <dbReference type="ARBA" id="ARBA00010519"/>
    </source>
</evidence>
<keyword evidence="7" id="KW-1278">Translocase</keyword>
<dbReference type="RefSeq" id="WP_346266054.1">
    <property type="nucleotide sequence ID" value="NZ_BAAASX010000005.1"/>
</dbReference>
<evidence type="ECO:0000256" key="3">
    <source>
        <dbReference type="ARBA" id="ARBA00022448"/>
    </source>
</evidence>
<keyword evidence="7" id="KW-0874">Quinone</keyword>
<keyword evidence="10" id="KW-1185">Reference proteome</keyword>
<dbReference type="EMBL" id="BAAASX010000005">
    <property type="protein sequence ID" value="GAA2338674.1"/>
    <property type="molecule type" value="Genomic_DNA"/>
</dbReference>
<feature type="transmembrane region" description="Helical" evidence="7">
    <location>
        <begin position="74"/>
        <end position="97"/>
    </location>
</feature>
<dbReference type="InterPro" id="IPR001133">
    <property type="entry name" value="NADH_UbQ_OxRdtase_chain4L/K"/>
</dbReference>
<dbReference type="PANTHER" id="PTHR11434:SF16">
    <property type="entry name" value="NADH-UBIQUINONE OXIDOREDUCTASE CHAIN 4L"/>
    <property type="match status" value="1"/>
</dbReference>
<gene>
    <name evidence="7" type="primary">nuoK</name>
    <name evidence="9" type="ORF">GCM10010403_33910</name>
</gene>
<evidence type="ECO:0000256" key="4">
    <source>
        <dbReference type="ARBA" id="ARBA00022692"/>
    </source>
</evidence>